<keyword evidence="3" id="KW-1185">Reference proteome</keyword>
<evidence type="ECO:0000313" key="2">
    <source>
        <dbReference type="EMBL" id="KAH7108764.1"/>
    </source>
</evidence>
<accession>A0A9P9CXP8</accession>
<comment type="caution">
    <text evidence="2">The sequence shown here is derived from an EMBL/GenBank/DDBJ whole genome shotgun (WGS) entry which is preliminary data.</text>
</comment>
<sequence>MASLSCYSPTIARAESIALLYLLHSVPALPASNPTGDVLHQGYTLSFNQERDLVCTLAFLSNIKDDPDHIPALCINEDPKSSSLHVLLAVNRLKSSDGGDILHEIGQGFGRIFAILSKLSRNHESESIKDEILTAIISMCSLRILCRLRFVPNKRGKQRQPIKEVLQEAINSLGQLGSGKLGKHHQVAMIFVERARAVIKLINAWTNYQKIDRLKDLIQGISRLSQLKGVQALFDIIPNREMCPSTRKSLLNIIGKVARYEEAARFLHRRGRRLPLLWQMKIVPINLPEEAFSRSPVEKYTPKLQNTVSRIEEINSQWDIGHICRLLNATEEQVNDQFAIQTRKTLKEAKIHAEIQLLFFCELNPTLSPPRVICSSKDACFLCNAFIHMHKKIHIPRHHGRLYPGWRLPSIPQLKGIEHDFNVLLESKVTSSLMLLLSRRQKTVYPDPNESTLLTMPISTSTLRSTALLGIREEESGKRSVEVERTARGSDTLPTSTTQETSRLENSGPGMEPTKVLVKYEIEDDHPGELASRLTRQSEDDLNVPLKEGTTHSIEELVQGRLVSSSADVDGASHLYIAGSLEIFMEHEVEKVVIPCEGVPKVGGYSIQWLPIEETNELLEQQPARVIDVETLQDEILWEVSDQNCVLITARGVVVKILPI</sequence>
<protein>
    <submittedName>
        <fullName evidence="2">Uncharacterized protein</fullName>
    </submittedName>
</protein>
<proteinExistence type="predicted"/>
<dbReference type="EMBL" id="JAGMWT010000036">
    <property type="protein sequence ID" value="KAH7108764.1"/>
    <property type="molecule type" value="Genomic_DNA"/>
</dbReference>
<dbReference type="AlphaFoldDB" id="A0A9P9CXP8"/>
<dbReference type="OrthoDB" id="4851849at2759"/>
<dbReference type="Proteomes" id="UP000700596">
    <property type="component" value="Unassembled WGS sequence"/>
</dbReference>
<dbReference type="InterPro" id="IPR027796">
    <property type="entry name" value="OTT_1508_deam-like"/>
</dbReference>
<reference evidence="2" key="1">
    <citation type="journal article" date="2021" name="Nat. Commun.">
        <title>Genetic determinants of endophytism in the Arabidopsis root mycobiome.</title>
        <authorList>
            <person name="Mesny F."/>
            <person name="Miyauchi S."/>
            <person name="Thiergart T."/>
            <person name="Pickel B."/>
            <person name="Atanasova L."/>
            <person name="Karlsson M."/>
            <person name="Huettel B."/>
            <person name="Barry K.W."/>
            <person name="Haridas S."/>
            <person name="Chen C."/>
            <person name="Bauer D."/>
            <person name="Andreopoulos W."/>
            <person name="Pangilinan J."/>
            <person name="LaButti K."/>
            <person name="Riley R."/>
            <person name="Lipzen A."/>
            <person name="Clum A."/>
            <person name="Drula E."/>
            <person name="Henrissat B."/>
            <person name="Kohler A."/>
            <person name="Grigoriev I.V."/>
            <person name="Martin F.M."/>
            <person name="Hacquard S."/>
        </authorList>
    </citation>
    <scope>NUCLEOTIDE SEQUENCE</scope>
    <source>
        <strain evidence="2">MPI-CAGE-CH-0243</strain>
    </source>
</reference>
<gene>
    <name evidence="2" type="ORF">B0J11DRAFT_602156</name>
</gene>
<dbReference type="Pfam" id="PF14441">
    <property type="entry name" value="OTT_1508_deam"/>
    <property type="match status" value="1"/>
</dbReference>
<evidence type="ECO:0000256" key="1">
    <source>
        <dbReference type="SAM" id="MobiDB-lite"/>
    </source>
</evidence>
<feature type="compositionally biased region" description="Polar residues" evidence="1">
    <location>
        <begin position="492"/>
        <end position="505"/>
    </location>
</feature>
<feature type="compositionally biased region" description="Basic and acidic residues" evidence="1">
    <location>
        <begin position="474"/>
        <end position="488"/>
    </location>
</feature>
<organism evidence="2 3">
    <name type="scientific">Dendryphion nanum</name>
    <dbReference type="NCBI Taxonomy" id="256645"/>
    <lineage>
        <taxon>Eukaryota</taxon>
        <taxon>Fungi</taxon>
        <taxon>Dikarya</taxon>
        <taxon>Ascomycota</taxon>
        <taxon>Pezizomycotina</taxon>
        <taxon>Dothideomycetes</taxon>
        <taxon>Pleosporomycetidae</taxon>
        <taxon>Pleosporales</taxon>
        <taxon>Torulaceae</taxon>
        <taxon>Dendryphion</taxon>
    </lineage>
</organism>
<evidence type="ECO:0000313" key="3">
    <source>
        <dbReference type="Proteomes" id="UP000700596"/>
    </source>
</evidence>
<name>A0A9P9CXP8_9PLEO</name>
<feature type="region of interest" description="Disordered" evidence="1">
    <location>
        <begin position="474"/>
        <end position="512"/>
    </location>
</feature>